<evidence type="ECO:0000313" key="3">
    <source>
        <dbReference type="Proteomes" id="UP000436088"/>
    </source>
</evidence>
<dbReference type="PANTHER" id="PTHR33671:SF3">
    <property type="entry name" value="F28N24.8 PROTEIN"/>
    <property type="match status" value="1"/>
</dbReference>
<comment type="caution">
    <text evidence="2">The sequence shown here is derived from an EMBL/GenBank/DDBJ whole genome shotgun (WGS) entry which is preliminary data.</text>
</comment>
<dbReference type="OrthoDB" id="677721at2759"/>
<dbReference type="EMBL" id="VEPZ02001767">
    <property type="protein sequence ID" value="KAE8656375.1"/>
    <property type="molecule type" value="Genomic_DNA"/>
</dbReference>
<reference evidence="2" key="1">
    <citation type="submission" date="2019-09" db="EMBL/GenBank/DDBJ databases">
        <title>Draft genome information of white flower Hibiscus syriacus.</title>
        <authorList>
            <person name="Kim Y.-M."/>
        </authorList>
    </citation>
    <scope>NUCLEOTIDE SEQUENCE [LARGE SCALE GENOMIC DNA]</scope>
    <source>
        <strain evidence="2">YM2019G1</strain>
    </source>
</reference>
<organism evidence="2 3">
    <name type="scientific">Hibiscus syriacus</name>
    <name type="common">Rose of Sharon</name>
    <dbReference type="NCBI Taxonomy" id="106335"/>
    <lineage>
        <taxon>Eukaryota</taxon>
        <taxon>Viridiplantae</taxon>
        <taxon>Streptophyta</taxon>
        <taxon>Embryophyta</taxon>
        <taxon>Tracheophyta</taxon>
        <taxon>Spermatophyta</taxon>
        <taxon>Magnoliopsida</taxon>
        <taxon>eudicotyledons</taxon>
        <taxon>Gunneridae</taxon>
        <taxon>Pentapetalae</taxon>
        <taxon>rosids</taxon>
        <taxon>malvids</taxon>
        <taxon>Malvales</taxon>
        <taxon>Malvaceae</taxon>
        <taxon>Malvoideae</taxon>
        <taxon>Hibiscus</taxon>
    </lineage>
</organism>
<protein>
    <submittedName>
        <fullName evidence="2">Xylem bark cysteine peptidase 3 isoform 1</fullName>
    </submittedName>
</protein>
<name>A0A6A2WJY9_HIBSY</name>
<dbReference type="Proteomes" id="UP000436088">
    <property type="component" value="Unassembled WGS sequence"/>
</dbReference>
<sequence>MEEGKLNFNAPLLSVRRLSSTHCFSAGDKQKIVANSSYTRARILPSNNSDVSLVEVTEHVAVPFVWEQIPGKAKGGPQHEFQPDKEASFIPEPPSGRVSHVIKYPVERDSRNQYVLRPQHSMNDDVSGLQCSNEGMNEKCILELEDEDDVYSDALDTLSTAKPSMAPDHPLEVREVASGYREPLVNQYESFIVPRSGVLRRTIRGLLPRLCFMNSVCLFIPIPGLKVRTRSSISSNCDVAKPGKTTSIKSGNQIVEKNGWDVCNNKSDSRVQSFRLPENKSDNEAQMRRLLEDKSESEVESHRLPEIGGKVSCRSSRFSSANDLQMVTWLPLKRPTGNARIPPYRREKPQSPFSGEGFLGMPKQAEKFKANMLVKNSNSTKYSKELVPYQNNQQGSDSLSLAVEKTLYVDTVKISSSISNSSDTIVTNRMLEEPASVGSSLQDIQGLDLLDRKGI</sequence>
<gene>
    <name evidence="2" type="ORF">F3Y22_tig00117002pilonHSYRG00072</name>
</gene>
<evidence type="ECO:0000256" key="1">
    <source>
        <dbReference type="SAM" id="MobiDB-lite"/>
    </source>
</evidence>
<proteinExistence type="predicted"/>
<dbReference type="AlphaFoldDB" id="A0A6A2WJY9"/>
<keyword evidence="3" id="KW-1185">Reference proteome</keyword>
<feature type="region of interest" description="Disordered" evidence="1">
    <location>
        <begin position="73"/>
        <end position="94"/>
    </location>
</feature>
<dbReference type="InterPro" id="IPR007789">
    <property type="entry name" value="DUF688"/>
</dbReference>
<dbReference type="PANTHER" id="PTHR33671">
    <property type="entry name" value="N-METHYLTRANSFERASE, PUTATIVE (DUF688)-RELATED"/>
    <property type="match status" value="1"/>
</dbReference>
<accession>A0A6A2WJY9</accession>
<evidence type="ECO:0000313" key="2">
    <source>
        <dbReference type="EMBL" id="KAE8656375.1"/>
    </source>
</evidence>
<dbReference type="Pfam" id="PF05097">
    <property type="entry name" value="DUF688"/>
    <property type="match status" value="2"/>
</dbReference>